<proteinExistence type="predicted"/>
<feature type="transmembrane region" description="Helical" evidence="1">
    <location>
        <begin position="43"/>
        <end position="61"/>
    </location>
</feature>
<sequence length="239" mass="27710">MSVFNYDSPVFKKKLLIRTGLVVSVFVIFIGVSFVQVELDKRSAFLSMYLLLSGVLILLLLKNYRRQLKVLEGAKVELDSSSLKQWNAKGQCMEFEFRDLESIEKDRFRGYERIILISKQGTYIPILNLENMDQFLSELEKKSGKKAKIFEEDTKVLSWKTLIAFLPSLGAAIAFGSGYWKEKQDALFIVFVANALLFLIYFPKDRMDTGYSARRRYIFILVVLLIVLVARYFEWVNFG</sequence>
<evidence type="ECO:0000313" key="2">
    <source>
        <dbReference type="EMBL" id="PJZ47933.1"/>
    </source>
</evidence>
<keyword evidence="3" id="KW-1185">Reference proteome</keyword>
<comment type="caution">
    <text evidence="2">The sequence shown here is derived from an EMBL/GenBank/DDBJ whole genome shotgun (WGS) entry which is preliminary data.</text>
</comment>
<evidence type="ECO:0000256" key="1">
    <source>
        <dbReference type="SAM" id="Phobius"/>
    </source>
</evidence>
<dbReference type="EMBL" id="NPDR01000009">
    <property type="protein sequence ID" value="PJZ47933.1"/>
    <property type="molecule type" value="Genomic_DNA"/>
</dbReference>
<feature type="transmembrane region" description="Helical" evidence="1">
    <location>
        <begin position="15"/>
        <end position="37"/>
    </location>
</feature>
<accession>A0A2M9Y910</accession>
<gene>
    <name evidence="2" type="ORF">CH362_16705</name>
</gene>
<feature type="transmembrane region" description="Helical" evidence="1">
    <location>
        <begin position="215"/>
        <end position="233"/>
    </location>
</feature>
<feature type="transmembrane region" description="Helical" evidence="1">
    <location>
        <begin position="162"/>
        <end position="180"/>
    </location>
</feature>
<organism evidence="2 3">
    <name type="scientific">Leptospira saintgironsiae</name>
    <dbReference type="NCBI Taxonomy" id="2023183"/>
    <lineage>
        <taxon>Bacteria</taxon>
        <taxon>Pseudomonadati</taxon>
        <taxon>Spirochaetota</taxon>
        <taxon>Spirochaetia</taxon>
        <taxon>Leptospirales</taxon>
        <taxon>Leptospiraceae</taxon>
        <taxon>Leptospira</taxon>
    </lineage>
</organism>
<name>A0A2M9Y910_9LEPT</name>
<protein>
    <submittedName>
        <fullName evidence="2">Uncharacterized protein</fullName>
    </submittedName>
</protein>
<keyword evidence="1" id="KW-0472">Membrane</keyword>
<keyword evidence="1" id="KW-0812">Transmembrane</keyword>
<feature type="transmembrane region" description="Helical" evidence="1">
    <location>
        <begin position="186"/>
        <end position="203"/>
    </location>
</feature>
<dbReference type="Proteomes" id="UP000231926">
    <property type="component" value="Unassembled WGS sequence"/>
</dbReference>
<dbReference type="AlphaFoldDB" id="A0A2M9Y910"/>
<keyword evidence="1" id="KW-1133">Transmembrane helix</keyword>
<dbReference type="RefSeq" id="WP_100711461.1">
    <property type="nucleotide sequence ID" value="NZ_NPDR01000009.1"/>
</dbReference>
<dbReference type="OrthoDB" id="344943at2"/>
<reference evidence="2 3" key="1">
    <citation type="submission" date="2017-07" db="EMBL/GenBank/DDBJ databases">
        <title>Leptospira spp. isolated from tropical soils.</title>
        <authorList>
            <person name="Thibeaux R."/>
            <person name="Iraola G."/>
            <person name="Ferres I."/>
            <person name="Bierque E."/>
            <person name="Girault D."/>
            <person name="Soupe-Gilbert M.-E."/>
            <person name="Picardeau M."/>
            <person name="Goarant C."/>
        </authorList>
    </citation>
    <scope>NUCLEOTIDE SEQUENCE [LARGE SCALE GENOMIC DNA]</scope>
    <source>
        <strain evidence="2 3">FH4-C-A2</strain>
    </source>
</reference>
<evidence type="ECO:0000313" key="3">
    <source>
        <dbReference type="Proteomes" id="UP000231926"/>
    </source>
</evidence>